<dbReference type="EMBL" id="CYSF01000001">
    <property type="protein sequence ID" value="CUH82847.1"/>
    <property type="molecule type" value="Genomic_DNA"/>
</dbReference>
<dbReference type="STRING" id="340021.TM5383_00029"/>
<keyword evidence="2 4" id="KW-0012">Acyltransferase</keyword>
<dbReference type="InterPro" id="IPR016181">
    <property type="entry name" value="Acyl_CoA_acyltransferase"/>
</dbReference>
<dbReference type="InterPro" id="IPR050832">
    <property type="entry name" value="Bact_Acetyltransf"/>
</dbReference>
<name>A0A0P1GL71_9RHOB</name>
<sequence>MIEIAQESPLTDDGRALLAGSDAALRAVYSADECFTLDPEELVDDKITFLVAREGGAALGCVALVNCGDYGEVKRLFVTPEARGKQLAQHLMDTLESRAIALGHTSVKLETGDKLVPAVALYKRLGYSVCGPFGDYPEHPASLFMTKPLVPAVVA</sequence>
<dbReference type="AlphaFoldDB" id="A0A0P1GL71"/>
<dbReference type="PANTHER" id="PTHR43877:SF2">
    <property type="entry name" value="AMINOALKYLPHOSPHONATE N-ACETYLTRANSFERASE-RELATED"/>
    <property type="match status" value="1"/>
</dbReference>
<dbReference type="GO" id="GO:0016747">
    <property type="term" value="F:acyltransferase activity, transferring groups other than amino-acyl groups"/>
    <property type="evidence" value="ECO:0007669"/>
    <property type="project" value="InterPro"/>
</dbReference>
<evidence type="ECO:0000259" key="3">
    <source>
        <dbReference type="PROSITE" id="PS51186"/>
    </source>
</evidence>
<dbReference type="CDD" id="cd04301">
    <property type="entry name" value="NAT_SF"/>
    <property type="match status" value="1"/>
</dbReference>
<evidence type="ECO:0000256" key="2">
    <source>
        <dbReference type="ARBA" id="ARBA00023315"/>
    </source>
</evidence>
<dbReference type="PROSITE" id="PS51186">
    <property type="entry name" value="GNAT"/>
    <property type="match status" value="1"/>
</dbReference>
<reference evidence="4 5" key="1">
    <citation type="submission" date="2015-09" db="EMBL/GenBank/DDBJ databases">
        <authorList>
            <consortium name="Swine Surveillance"/>
        </authorList>
    </citation>
    <scope>NUCLEOTIDE SEQUENCE [LARGE SCALE GENOMIC DNA]</scope>
    <source>
        <strain evidence="4 5">CECT 8383</strain>
    </source>
</reference>
<evidence type="ECO:0000313" key="4">
    <source>
        <dbReference type="EMBL" id="CUH82847.1"/>
    </source>
</evidence>
<dbReference type="SUPFAM" id="SSF55729">
    <property type="entry name" value="Acyl-CoA N-acyltransferases (Nat)"/>
    <property type="match status" value="1"/>
</dbReference>
<proteinExistence type="predicted"/>
<dbReference type="RefSeq" id="WP_058317024.1">
    <property type="nucleotide sequence ID" value="NZ_CYSF01000001.1"/>
</dbReference>
<dbReference type="OrthoDB" id="9803233at2"/>
<gene>
    <name evidence="4" type="primary">ysnE</name>
    <name evidence="4" type="ORF">TM5383_00029</name>
</gene>
<protein>
    <submittedName>
        <fullName evidence="4">Putative N-acetyltransferase YsnE</fullName>
        <ecNumber evidence="4">2.3.1.-</ecNumber>
    </submittedName>
</protein>
<keyword evidence="1 4" id="KW-0808">Transferase</keyword>
<keyword evidence="5" id="KW-1185">Reference proteome</keyword>
<organism evidence="4 5">
    <name type="scientific">Thalassovita mediterranea</name>
    <dbReference type="NCBI Taxonomy" id="340021"/>
    <lineage>
        <taxon>Bacteria</taxon>
        <taxon>Pseudomonadati</taxon>
        <taxon>Pseudomonadota</taxon>
        <taxon>Alphaproteobacteria</taxon>
        <taxon>Rhodobacterales</taxon>
        <taxon>Roseobacteraceae</taxon>
        <taxon>Thalassovita</taxon>
    </lineage>
</organism>
<evidence type="ECO:0000313" key="5">
    <source>
        <dbReference type="Proteomes" id="UP000051681"/>
    </source>
</evidence>
<dbReference type="Gene3D" id="3.40.630.30">
    <property type="match status" value="1"/>
</dbReference>
<dbReference type="Pfam" id="PF00583">
    <property type="entry name" value="Acetyltransf_1"/>
    <property type="match status" value="1"/>
</dbReference>
<evidence type="ECO:0000256" key="1">
    <source>
        <dbReference type="ARBA" id="ARBA00022679"/>
    </source>
</evidence>
<dbReference type="InterPro" id="IPR000182">
    <property type="entry name" value="GNAT_dom"/>
</dbReference>
<dbReference type="PANTHER" id="PTHR43877">
    <property type="entry name" value="AMINOALKYLPHOSPHONATE N-ACETYLTRANSFERASE-RELATED-RELATED"/>
    <property type="match status" value="1"/>
</dbReference>
<dbReference type="Proteomes" id="UP000051681">
    <property type="component" value="Unassembled WGS sequence"/>
</dbReference>
<feature type="domain" description="N-acetyltransferase" evidence="3">
    <location>
        <begin position="2"/>
        <end position="150"/>
    </location>
</feature>
<accession>A0A0P1GL71</accession>
<dbReference type="EC" id="2.3.1.-" evidence="4"/>